<sequence>MTSRYFLLAALCIFAAACAKKNDPPPPAPPDNKETVKVQFRLTGDILSFDTDLPFGRQAGNSPDWYGRALRDSTIFAVMVQKADSASWLPPLYASGMFSRADAIVLDLPVNLKVNIIVRAFRKGSGGGIFYTWKNGLPYFDAPLKATLNNRMDTLQRAMTDTVSWVRVTDPADSTKSFGEKVHPEVDFFRGSTTFVVLPSPVSQTLSLKRMSFGVKLSSPNFTTGKLLLELQGSHPQSVTPADINTRYFVFGSDVFKFMQQFTGHVAIKWQKPDGAIVSLGEKDIVFKRNVLTKIEVKISEDGRVNLDPVITETDWSGTETVVF</sequence>
<dbReference type="RefSeq" id="WP_123849249.1">
    <property type="nucleotide sequence ID" value="NZ_RPDH01000003.1"/>
</dbReference>
<feature type="signal peptide" evidence="1">
    <location>
        <begin position="1"/>
        <end position="19"/>
    </location>
</feature>
<keyword evidence="1" id="KW-0732">Signal</keyword>
<organism evidence="2 3">
    <name type="scientific">Chitinophaga lutea</name>
    <dbReference type="NCBI Taxonomy" id="2488634"/>
    <lineage>
        <taxon>Bacteria</taxon>
        <taxon>Pseudomonadati</taxon>
        <taxon>Bacteroidota</taxon>
        <taxon>Chitinophagia</taxon>
        <taxon>Chitinophagales</taxon>
        <taxon>Chitinophagaceae</taxon>
        <taxon>Chitinophaga</taxon>
    </lineage>
</organism>
<dbReference type="Proteomes" id="UP000278351">
    <property type="component" value="Unassembled WGS sequence"/>
</dbReference>
<evidence type="ECO:0000256" key="1">
    <source>
        <dbReference type="SAM" id="SignalP"/>
    </source>
</evidence>
<protein>
    <submittedName>
        <fullName evidence="2">Uncharacterized protein</fullName>
    </submittedName>
</protein>
<comment type="caution">
    <text evidence="2">The sequence shown here is derived from an EMBL/GenBank/DDBJ whole genome shotgun (WGS) entry which is preliminary data.</text>
</comment>
<evidence type="ECO:0000313" key="2">
    <source>
        <dbReference type="EMBL" id="RPE05604.1"/>
    </source>
</evidence>
<dbReference type="EMBL" id="RPDH01000003">
    <property type="protein sequence ID" value="RPE05604.1"/>
    <property type="molecule type" value="Genomic_DNA"/>
</dbReference>
<gene>
    <name evidence="2" type="ORF">EGT74_24820</name>
</gene>
<dbReference type="PROSITE" id="PS51257">
    <property type="entry name" value="PROKAR_LIPOPROTEIN"/>
    <property type="match status" value="1"/>
</dbReference>
<feature type="chain" id="PRO_5017974904" evidence="1">
    <location>
        <begin position="20"/>
        <end position="324"/>
    </location>
</feature>
<dbReference type="AlphaFoldDB" id="A0A3N4Q1G4"/>
<dbReference type="OrthoDB" id="670036at2"/>
<evidence type="ECO:0000313" key="3">
    <source>
        <dbReference type="Proteomes" id="UP000278351"/>
    </source>
</evidence>
<reference evidence="2 3" key="1">
    <citation type="submission" date="2018-11" db="EMBL/GenBank/DDBJ databases">
        <title>Chitinophaga lutea sp.nov., isolate from arsenic contaminated soil.</title>
        <authorList>
            <person name="Zong Y."/>
        </authorList>
    </citation>
    <scope>NUCLEOTIDE SEQUENCE [LARGE SCALE GENOMIC DNA]</scope>
    <source>
        <strain evidence="2 3">ZY74</strain>
    </source>
</reference>
<accession>A0A3N4Q1G4</accession>
<proteinExistence type="predicted"/>
<name>A0A3N4Q1G4_9BACT</name>
<keyword evidence="3" id="KW-1185">Reference proteome</keyword>